<keyword evidence="3" id="KW-0879">Wnt signaling pathway</keyword>
<dbReference type="InParanoid" id="T1G9M0"/>
<dbReference type="GO" id="GO:0005783">
    <property type="term" value="C:endoplasmic reticulum"/>
    <property type="evidence" value="ECO:0000318"/>
    <property type="project" value="GO_Central"/>
</dbReference>
<dbReference type="GO" id="GO:0030258">
    <property type="term" value="P:lipid modification"/>
    <property type="evidence" value="ECO:0000318"/>
    <property type="project" value="GO_Central"/>
</dbReference>
<dbReference type="GO" id="GO:0061355">
    <property type="term" value="P:Wnt protein secretion"/>
    <property type="evidence" value="ECO:0000318"/>
    <property type="project" value="GO_Central"/>
</dbReference>
<dbReference type="EnsemblMetazoa" id="HelroT98326">
    <property type="protein sequence ID" value="HelroP98326"/>
    <property type="gene ID" value="HelroG98326"/>
</dbReference>
<feature type="transmembrane region" description="Helical" evidence="12">
    <location>
        <begin position="91"/>
        <end position="110"/>
    </location>
</feature>
<feature type="transmembrane region" description="Helical" evidence="12">
    <location>
        <begin position="172"/>
        <end position="191"/>
    </location>
</feature>
<evidence type="ECO:0000256" key="12">
    <source>
        <dbReference type="SAM" id="Phobius"/>
    </source>
</evidence>
<dbReference type="HOGENOM" id="CLU_048745_0_0_1"/>
<dbReference type="InterPro" id="IPR049941">
    <property type="entry name" value="LPLAT_7/PORCN-like"/>
</dbReference>
<gene>
    <name evidence="14" type="primary">20217766</name>
    <name evidence="13" type="ORF">HELRODRAFT_98326</name>
</gene>
<feature type="transmembrane region" description="Helical" evidence="12">
    <location>
        <begin position="448"/>
        <end position="467"/>
    </location>
</feature>
<feature type="transmembrane region" description="Helical" evidence="12">
    <location>
        <begin position="494"/>
        <end position="512"/>
    </location>
</feature>
<accession>T1G9M0</accession>
<sequence length="519" mass="59969">MESNRLVIDDDNFDRYNYRDSDWSEGDVDDGFYSFPNYNNEDIDDVENEQNYYFDEVSMHKDDGKLYIFLYYLYRNCIVPSMLQIFHHLKLLLLLCVIFNLSAVFFQKVLSFNLLSNELHNKLLHCVSFVIGLVALHSFQGSKIINFLSLICIVYGTLFFCEYTSPKKSIKGPVVTFIVLSHLLICELICFDQSTWHTIRGTQMILSMKLISLAFDIDNKVIKHIPNFFNVFGYSLHVGSLIFGPWISYKDYLNCCSSICTFTTLNCGKWLVKCSICLTTSLICLIISTCFSEVLASHQSNIWLQSYKEALSFRFSHYFVCKLSEATILLSSNNFNYDVPITKIRNIELPRSLVDVVVSWNIPMHKWLKTYIFQTSRHLGDLASILITYIISAFLHGLNFQLSAVLLSLGIYSYIEYNLRRKLSYLLNACVQTRSCKAGCQHRHQHDLIVLATNSIFFVITIFHLAYLGCTFDNNDTQTQGYSMAHTLSKWSHLAYASPILAIMMMSINFILRCNHHSR</sequence>
<dbReference type="PANTHER" id="PTHR13906:SF12">
    <property type="entry name" value="PROTEIN-SERINE O-PALMITOLEOYLTRANSFERASE PORCUPINE"/>
    <property type="match status" value="1"/>
</dbReference>
<keyword evidence="2" id="KW-0808">Transferase</keyword>
<evidence type="ECO:0000313" key="15">
    <source>
        <dbReference type="Proteomes" id="UP000015101"/>
    </source>
</evidence>
<dbReference type="KEGG" id="hro:HELRODRAFT_98326"/>
<proteinExistence type="inferred from homology"/>
<dbReference type="OMA" id="GMDFRIY"/>
<dbReference type="RefSeq" id="XP_009014019.1">
    <property type="nucleotide sequence ID" value="XM_009015771.1"/>
</dbReference>
<dbReference type="EC" id="2.3.1.250" evidence="9"/>
<feature type="transmembrane region" description="Helical" evidence="12">
    <location>
        <begin position="144"/>
        <end position="160"/>
    </location>
</feature>
<keyword evidence="6 12" id="KW-0472">Membrane</keyword>
<comment type="subcellular location">
    <subcellularLocation>
        <location evidence="1">Membrane</location>
        <topology evidence="1">Multi-pass membrane protein</topology>
    </subcellularLocation>
</comment>
<dbReference type="Pfam" id="PF03062">
    <property type="entry name" value="MBOAT"/>
    <property type="match status" value="1"/>
</dbReference>
<evidence type="ECO:0000256" key="2">
    <source>
        <dbReference type="ARBA" id="ARBA00022679"/>
    </source>
</evidence>
<reference evidence="15" key="1">
    <citation type="submission" date="2012-12" db="EMBL/GenBank/DDBJ databases">
        <authorList>
            <person name="Hellsten U."/>
            <person name="Grimwood J."/>
            <person name="Chapman J.A."/>
            <person name="Shapiro H."/>
            <person name="Aerts A."/>
            <person name="Otillar R.P."/>
            <person name="Terry A.Y."/>
            <person name="Boore J.L."/>
            <person name="Simakov O."/>
            <person name="Marletaz F."/>
            <person name="Cho S.-J."/>
            <person name="Edsinger-Gonzales E."/>
            <person name="Havlak P."/>
            <person name="Kuo D.-H."/>
            <person name="Larsson T."/>
            <person name="Lv J."/>
            <person name="Arendt D."/>
            <person name="Savage R."/>
            <person name="Osoegawa K."/>
            <person name="de Jong P."/>
            <person name="Lindberg D.R."/>
            <person name="Seaver E.C."/>
            <person name="Weisblat D.A."/>
            <person name="Putnam N.H."/>
            <person name="Grigoriev I.V."/>
            <person name="Rokhsar D.S."/>
        </authorList>
    </citation>
    <scope>NUCLEOTIDE SEQUENCE</scope>
</reference>
<evidence type="ECO:0000256" key="5">
    <source>
        <dbReference type="ARBA" id="ARBA00022989"/>
    </source>
</evidence>
<dbReference type="FunCoup" id="T1G9M0">
    <property type="interactions" value="343"/>
</dbReference>
<dbReference type="GO" id="GO:0016055">
    <property type="term" value="P:Wnt signaling pathway"/>
    <property type="evidence" value="ECO:0007669"/>
    <property type="project" value="UniProtKB-KW"/>
</dbReference>
<evidence type="ECO:0000256" key="11">
    <source>
        <dbReference type="ARBA" id="ARBA00047978"/>
    </source>
</evidence>
<comment type="similarity">
    <text evidence="8">Belongs to the membrane-bound acyltransferase family. Porcupine subfamily.</text>
</comment>
<dbReference type="GeneID" id="20217766"/>
<comment type="catalytic activity">
    <reaction evidence="11">
        <text>[Wnt protein]-L-serine + (9Z)-hexadecenoyl-CoA = [Wnt protein]-O-(9Z)-hexadecenoyl-L-serine + CoA</text>
        <dbReference type="Rhea" id="RHEA:45336"/>
        <dbReference type="Rhea" id="RHEA-COMP:11170"/>
        <dbReference type="Rhea" id="RHEA-COMP:11171"/>
        <dbReference type="ChEBI" id="CHEBI:29999"/>
        <dbReference type="ChEBI" id="CHEBI:57287"/>
        <dbReference type="ChEBI" id="CHEBI:61540"/>
        <dbReference type="ChEBI" id="CHEBI:85189"/>
        <dbReference type="EC" id="2.3.1.250"/>
    </reaction>
</comment>
<evidence type="ECO:0000313" key="14">
    <source>
        <dbReference type="EnsemblMetazoa" id="HelroP98326"/>
    </source>
</evidence>
<dbReference type="GO" id="GO:1990698">
    <property type="term" value="F:palmitoleoyltransferase activity"/>
    <property type="evidence" value="ECO:0000318"/>
    <property type="project" value="GO_Central"/>
</dbReference>
<dbReference type="EMBL" id="KB096134">
    <property type="protein sequence ID" value="ESO08230.1"/>
    <property type="molecule type" value="Genomic_DNA"/>
</dbReference>
<dbReference type="OrthoDB" id="5968863at2759"/>
<evidence type="ECO:0000256" key="7">
    <source>
        <dbReference type="ARBA" id="ARBA00023315"/>
    </source>
</evidence>
<dbReference type="GO" id="GO:0016020">
    <property type="term" value="C:membrane"/>
    <property type="evidence" value="ECO:0000318"/>
    <property type="project" value="GO_Central"/>
</dbReference>
<name>T1G9M0_HELRO</name>
<keyword evidence="5 12" id="KW-1133">Transmembrane helix</keyword>
<reference evidence="14" key="3">
    <citation type="submission" date="2015-06" db="UniProtKB">
        <authorList>
            <consortium name="EnsemblMetazoa"/>
        </authorList>
    </citation>
    <scope>IDENTIFICATION</scope>
</reference>
<evidence type="ECO:0000256" key="3">
    <source>
        <dbReference type="ARBA" id="ARBA00022687"/>
    </source>
</evidence>
<evidence type="ECO:0000313" key="13">
    <source>
        <dbReference type="EMBL" id="ESO08230.1"/>
    </source>
</evidence>
<organism evidence="14 15">
    <name type="scientific">Helobdella robusta</name>
    <name type="common">Californian leech</name>
    <dbReference type="NCBI Taxonomy" id="6412"/>
    <lineage>
        <taxon>Eukaryota</taxon>
        <taxon>Metazoa</taxon>
        <taxon>Spiralia</taxon>
        <taxon>Lophotrochozoa</taxon>
        <taxon>Annelida</taxon>
        <taxon>Clitellata</taxon>
        <taxon>Hirudinea</taxon>
        <taxon>Rhynchobdellida</taxon>
        <taxon>Glossiphoniidae</taxon>
        <taxon>Helobdella</taxon>
    </lineage>
</organism>
<evidence type="ECO:0000256" key="8">
    <source>
        <dbReference type="ARBA" id="ARBA00038269"/>
    </source>
</evidence>
<dbReference type="AlphaFoldDB" id="T1G9M0"/>
<dbReference type="PANTHER" id="PTHR13906">
    <property type="entry name" value="PORCUPINE"/>
    <property type="match status" value="1"/>
</dbReference>
<dbReference type="GO" id="GO:0017147">
    <property type="term" value="F:Wnt-protein binding"/>
    <property type="evidence" value="ECO:0000318"/>
    <property type="project" value="GO_Central"/>
</dbReference>
<dbReference type="eggNOG" id="KOG4312">
    <property type="taxonomic scope" value="Eukaryota"/>
</dbReference>
<keyword evidence="7" id="KW-0012">Acyltransferase</keyword>
<dbReference type="InterPro" id="IPR004299">
    <property type="entry name" value="MBOAT_fam"/>
</dbReference>
<evidence type="ECO:0000256" key="6">
    <source>
        <dbReference type="ARBA" id="ARBA00023136"/>
    </source>
</evidence>
<evidence type="ECO:0000256" key="9">
    <source>
        <dbReference type="ARBA" id="ARBA00038867"/>
    </source>
</evidence>
<dbReference type="STRING" id="6412.T1G9M0"/>
<keyword evidence="4 12" id="KW-0812">Transmembrane</keyword>
<dbReference type="Proteomes" id="UP000015101">
    <property type="component" value="Unassembled WGS sequence"/>
</dbReference>
<dbReference type="EMBL" id="AMQM01003446">
    <property type="status" value="NOT_ANNOTATED_CDS"/>
    <property type="molecule type" value="Genomic_DNA"/>
</dbReference>
<keyword evidence="15" id="KW-1185">Reference proteome</keyword>
<evidence type="ECO:0000256" key="1">
    <source>
        <dbReference type="ARBA" id="ARBA00004141"/>
    </source>
</evidence>
<reference evidence="13 15" key="2">
    <citation type="journal article" date="2013" name="Nature">
        <title>Insights into bilaterian evolution from three spiralian genomes.</title>
        <authorList>
            <person name="Simakov O."/>
            <person name="Marletaz F."/>
            <person name="Cho S.J."/>
            <person name="Edsinger-Gonzales E."/>
            <person name="Havlak P."/>
            <person name="Hellsten U."/>
            <person name="Kuo D.H."/>
            <person name="Larsson T."/>
            <person name="Lv J."/>
            <person name="Arendt D."/>
            <person name="Savage R."/>
            <person name="Osoegawa K."/>
            <person name="de Jong P."/>
            <person name="Grimwood J."/>
            <person name="Chapman J.A."/>
            <person name="Shapiro H."/>
            <person name="Aerts A."/>
            <person name="Otillar R.P."/>
            <person name="Terry A.Y."/>
            <person name="Boore J.L."/>
            <person name="Grigoriev I.V."/>
            <person name="Lindberg D.R."/>
            <person name="Seaver E.C."/>
            <person name="Weisblat D.A."/>
            <person name="Putnam N.H."/>
            <person name="Rokhsar D.S."/>
        </authorList>
    </citation>
    <scope>NUCLEOTIDE SEQUENCE</scope>
</reference>
<evidence type="ECO:0000256" key="10">
    <source>
        <dbReference type="ARBA" id="ARBA00040371"/>
    </source>
</evidence>
<evidence type="ECO:0000256" key="4">
    <source>
        <dbReference type="ARBA" id="ARBA00022692"/>
    </source>
</evidence>
<protein>
    <recommendedName>
        <fullName evidence="10">Protein-serine O-palmitoleoyltransferase porcupine</fullName>
        <ecNumber evidence="9">2.3.1.250</ecNumber>
    </recommendedName>
</protein>
<dbReference type="CTD" id="20217766"/>